<evidence type="ECO:0000313" key="10">
    <source>
        <dbReference type="Proteomes" id="UP000828390"/>
    </source>
</evidence>
<evidence type="ECO:0000256" key="8">
    <source>
        <dbReference type="SAM" id="Phobius"/>
    </source>
</evidence>
<feature type="transmembrane region" description="Helical" evidence="8">
    <location>
        <begin position="270"/>
        <end position="290"/>
    </location>
</feature>
<feature type="transmembrane region" description="Helical" evidence="8">
    <location>
        <begin position="99"/>
        <end position="120"/>
    </location>
</feature>
<reference evidence="9" key="1">
    <citation type="journal article" date="2019" name="bioRxiv">
        <title>The Genome of the Zebra Mussel, Dreissena polymorpha: A Resource for Invasive Species Research.</title>
        <authorList>
            <person name="McCartney M.A."/>
            <person name="Auch B."/>
            <person name="Kono T."/>
            <person name="Mallez S."/>
            <person name="Zhang Y."/>
            <person name="Obille A."/>
            <person name="Becker A."/>
            <person name="Abrahante J.E."/>
            <person name="Garbe J."/>
            <person name="Badalamenti J.P."/>
            <person name="Herman A."/>
            <person name="Mangelson H."/>
            <person name="Liachko I."/>
            <person name="Sullivan S."/>
            <person name="Sone E.D."/>
            <person name="Koren S."/>
            <person name="Silverstein K.A.T."/>
            <person name="Beckman K.B."/>
            <person name="Gohl D.M."/>
        </authorList>
    </citation>
    <scope>NUCLEOTIDE SEQUENCE</scope>
    <source>
        <strain evidence="9">Duluth1</strain>
        <tissue evidence="9">Whole animal</tissue>
    </source>
</reference>
<keyword evidence="6" id="KW-0675">Receptor</keyword>
<keyword evidence="2 8" id="KW-0812">Transmembrane</keyword>
<protein>
    <recommendedName>
        <fullName evidence="11">G-protein coupled receptors family 1 profile domain-containing protein</fullName>
    </recommendedName>
</protein>
<dbReference type="SUPFAM" id="SSF81321">
    <property type="entry name" value="Family A G protein-coupled receptor-like"/>
    <property type="match status" value="1"/>
</dbReference>
<keyword evidence="5 8" id="KW-0472">Membrane</keyword>
<organism evidence="9 10">
    <name type="scientific">Dreissena polymorpha</name>
    <name type="common">Zebra mussel</name>
    <name type="synonym">Mytilus polymorpha</name>
    <dbReference type="NCBI Taxonomy" id="45954"/>
    <lineage>
        <taxon>Eukaryota</taxon>
        <taxon>Metazoa</taxon>
        <taxon>Spiralia</taxon>
        <taxon>Lophotrochozoa</taxon>
        <taxon>Mollusca</taxon>
        <taxon>Bivalvia</taxon>
        <taxon>Autobranchia</taxon>
        <taxon>Heteroconchia</taxon>
        <taxon>Euheterodonta</taxon>
        <taxon>Imparidentia</taxon>
        <taxon>Neoheterodontei</taxon>
        <taxon>Myida</taxon>
        <taxon>Dreissenoidea</taxon>
        <taxon>Dreissenidae</taxon>
        <taxon>Dreissena</taxon>
    </lineage>
</organism>
<dbReference type="AlphaFoldDB" id="A0A9D3Y264"/>
<keyword evidence="4" id="KW-0297">G-protein coupled receptor</keyword>
<comment type="subcellular location">
    <subcellularLocation>
        <location evidence="1">Membrane</location>
        <topology evidence="1">Multi-pass membrane protein</topology>
    </subcellularLocation>
</comment>
<keyword evidence="3 8" id="KW-1133">Transmembrane helix</keyword>
<dbReference type="EMBL" id="JAIWYP010000061">
    <property type="protein sequence ID" value="KAH3690540.1"/>
    <property type="molecule type" value="Genomic_DNA"/>
</dbReference>
<evidence type="ECO:0000256" key="5">
    <source>
        <dbReference type="ARBA" id="ARBA00023136"/>
    </source>
</evidence>
<dbReference type="InterPro" id="IPR000276">
    <property type="entry name" value="GPCR_Rhodpsn"/>
</dbReference>
<reference evidence="9" key="2">
    <citation type="submission" date="2020-11" db="EMBL/GenBank/DDBJ databases">
        <authorList>
            <person name="McCartney M.A."/>
            <person name="Auch B."/>
            <person name="Kono T."/>
            <person name="Mallez S."/>
            <person name="Becker A."/>
            <person name="Gohl D.M."/>
            <person name="Silverstein K.A.T."/>
            <person name="Koren S."/>
            <person name="Bechman K.B."/>
            <person name="Herman A."/>
            <person name="Abrahante J.E."/>
            <person name="Garbe J."/>
        </authorList>
    </citation>
    <scope>NUCLEOTIDE SEQUENCE</scope>
    <source>
        <strain evidence="9">Duluth1</strain>
        <tissue evidence="9">Whole animal</tissue>
    </source>
</reference>
<feature type="transmembrane region" description="Helical" evidence="8">
    <location>
        <begin position="218"/>
        <end position="245"/>
    </location>
</feature>
<evidence type="ECO:0000313" key="9">
    <source>
        <dbReference type="EMBL" id="KAH3690540.1"/>
    </source>
</evidence>
<keyword evidence="10" id="KW-1185">Reference proteome</keyword>
<accession>A0A9D3Y264</accession>
<dbReference type="PANTHER" id="PTHR24243:SF208">
    <property type="entry name" value="PYROKININ-1 RECEPTOR"/>
    <property type="match status" value="1"/>
</dbReference>
<dbReference type="PANTHER" id="PTHR24243">
    <property type="entry name" value="G-PROTEIN COUPLED RECEPTOR"/>
    <property type="match status" value="1"/>
</dbReference>
<feature type="transmembrane region" description="Helical" evidence="8">
    <location>
        <begin position="140"/>
        <end position="159"/>
    </location>
</feature>
<evidence type="ECO:0000256" key="7">
    <source>
        <dbReference type="ARBA" id="ARBA00023224"/>
    </source>
</evidence>
<dbReference type="PRINTS" id="PR00237">
    <property type="entry name" value="GPCRRHODOPSN"/>
</dbReference>
<sequence>MVSLLQVEDENIAILAHRSGGAITRSFHGFKISRYMTARVAGFPDAMFAIFTSGLLASLMQLINVTEQETINTTSSNWIEWRFPSVGYYGDMSALLWRVIPPILIVIGTIGNAVTIFVLLHTLELLSALLPGCVFHTWRVDILGLSTHLFSWLIVAVTLERTACVLFPHKMDRLYVKVRRAIPAATNWNVIIVVQLARSRSRCQRINISGQARNTRPLSMLMIALCVLFLVTMAPVFVCFLYFLYLREKLLAFESVDPYTTRYDVQYIKFLYDVYLTYFNATLNFAIYLFSGSKFRAELMSLVCSQTGMSYRVRFHICISNVDMQQLELGNLFCLKRAQGLPHLTRSDIVLDFAGMTSIC</sequence>
<proteinExistence type="predicted"/>
<gene>
    <name evidence="9" type="ORF">DPMN_194247</name>
</gene>
<keyword evidence="7" id="KW-0807">Transducer</keyword>
<evidence type="ECO:0008006" key="11">
    <source>
        <dbReference type="Google" id="ProtNLM"/>
    </source>
</evidence>
<evidence type="ECO:0000256" key="4">
    <source>
        <dbReference type="ARBA" id="ARBA00023040"/>
    </source>
</evidence>
<dbReference type="GO" id="GO:0016020">
    <property type="term" value="C:membrane"/>
    <property type="evidence" value="ECO:0007669"/>
    <property type="project" value="UniProtKB-SubCell"/>
</dbReference>
<evidence type="ECO:0000256" key="6">
    <source>
        <dbReference type="ARBA" id="ARBA00023170"/>
    </source>
</evidence>
<dbReference type="GO" id="GO:0004930">
    <property type="term" value="F:G protein-coupled receptor activity"/>
    <property type="evidence" value="ECO:0007669"/>
    <property type="project" value="UniProtKB-KW"/>
</dbReference>
<evidence type="ECO:0000256" key="2">
    <source>
        <dbReference type="ARBA" id="ARBA00022692"/>
    </source>
</evidence>
<dbReference type="Proteomes" id="UP000828390">
    <property type="component" value="Unassembled WGS sequence"/>
</dbReference>
<feature type="transmembrane region" description="Helical" evidence="8">
    <location>
        <begin position="40"/>
        <end position="63"/>
    </location>
</feature>
<dbReference type="Gene3D" id="1.20.1070.10">
    <property type="entry name" value="Rhodopsin 7-helix transmembrane proteins"/>
    <property type="match status" value="1"/>
</dbReference>
<comment type="caution">
    <text evidence="9">The sequence shown here is derived from an EMBL/GenBank/DDBJ whole genome shotgun (WGS) entry which is preliminary data.</text>
</comment>
<name>A0A9D3Y264_DREPO</name>
<evidence type="ECO:0000256" key="1">
    <source>
        <dbReference type="ARBA" id="ARBA00004141"/>
    </source>
</evidence>
<evidence type="ECO:0000256" key="3">
    <source>
        <dbReference type="ARBA" id="ARBA00022989"/>
    </source>
</evidence>